<gene>
    <name evidence="4" type="ORF">TTRE_0000559601</name>
</gene>
<evidence type="ECO:0000256" key="2">
    <source>
        <dbReference type="SAM" id="MobiDB-lite"/>
    </source>
</evidence>
<dbReference type="GO" id="GO:0016592">
    <property type="term" value="C:mediator complex"/>
    <property type="evidence" value="ECO:0007669"/>
    <property type="project" value="InterPro"/>
</dbReference>
<dbReference type="AlphaFoldDB" id="A0A077ZF96"/>
<feature type="region of interest" description="Disordered" evidence="2">
    <location>
        <begin position="251"/>
        <end position="280"/>
    </location>
</feature>
<dbReference type="InterPro" id="IPR035441">
    <property type="entry name" value="TFIIS/LEDGF_dom_sf"/>
</dbReference>
<dbReference type="Pfam" id="PF08711">
    <property type="entry name" value="Med26"/>
    <property type="match status" value="1"/>
</dbReference>
<sequence>MQAVKVEQLKQRLLSALDEEKQVTNVKAAGDAILLIERTTLTKESLEESRLGLLINEVRRKNQSHFPDFAKRCRALIKEWQKLISSSSPAADQRRRQQEQQQQQQANYCQQQQDGDPVKQYPVNNCQQQHDGEPLQQIVANDKQKKGSNTKLVSPTAPPLVDVALTLAAVAPVEEDSNALDEPSQLKIRIKFGRSDEASIVRTVDQITPVINSSRDQTDLVGIEQAENRRKRKHTIGSELVAPPGVLSLTSANGEVTPKTNGNFNGSDENSPTSSAFGMANEETESGCGAGGIQANAAASRLPKLKSTAALVAEMTKSYPDTVAVHIDDGVDHSPIETRSLASSTATTGFRGRHSTDRRGQEMTDFETMGTTTATDVDACRQSELTITKCAMLQRFLDNIDSQVASPPFIHDQPPSMLSDPVIDGWSKSNGDDGSSAAPSTSTSRSSSPSANVSVAREPLSTGGGSPPTSVAEHGTFDLCTDSVDWQAMLPPIDELKGLLDNDVQGPLERDDSANRWSRHRLRNEVVQWHLLDDYSKQLSDEQRRFRADDDPTTSNAVRELRLSLEESLRRCDRFIALHSRVLTTLRNGRQVLAMPYVDIGIPDFLEYGLRDADKFVVSRSEVGW</sequence>
<name>A0A077ZF96_TRITR</name>
<evidence type="ECO:0000313" key="5">
    <source>
        <dbReference type="Proteomes" id="UP000030665"/>
    </source>
</evidence>
<dbReference type="PANTHER" id="PTHR15201:SF1">
    <property type="entry name" value="MEDIATOR OF RNA POLYMERASE II TRANSCRIPTION SUBUNIT 26"/>
    <property type="match status" value="1"/>
</dbReference>
<dbReference type="EMBL" id="HG806147">
    <property type="protein sequence ID" value="CDW57305.1"/>
    <property type="molecule type" value="Genomic_DNA"/>
</dbReference>
<dbReference type="PANTHER" id="PTHR15201">
    <property type="entry name" value="CRSP70"/>
    <property type="match status" value="1"/>
</dbReference>
<dbReference type="GO" id="GO:0006357">
    <property type="term" value="P:regulation of transcription by RNA polymerase II"/>
    <property type="evidence" value="ECO:0007669"/>
    <property type="project" value="InterPro"/>
</dbReference>
<dbReference type="Gene3D" id="1.20.930.10">
    <property type="entry name" value="Conserved domain common to transcription factors TFIIS, elongin A, CRSP70"/>
    <property type="match status" value="1"/>
</dbReference>
<dbReference type="OrthoDB" id="550309at2759"/>
<dbReference type="GO" id="GO:0010628">
    <property type="term" value="P:positive regulation of gene expression"/>
    <property type="evidence" value="ECO:0007669"/>
    <property type="project" value="TreeGrafter"/>
</dbReference>
<dbReference type="InterPro" id="IPR017923">
    <property type="entry name" value="TFIIS_N"/>
</dbReference>
<feature type="region of interest" description="Disordered" evidence="2">
    <location>
        <begin position="341"/>
        <end position="361"/>
    </location>
</feature>
<dbReference type="GO" id="GO:0003712">
    <property type="term" value="F:transcription coregulator activity"/>
    <property type="evidence" value="ECO:0007669"/>
    <property type="project" value="TreeGrafter"/>
</dbReference>
<feature type="region of interest" description="Disordered" evidence="2">
    <location>
        <begin position="407"/>
        <end position="474"/>
    </location>
</feature>
<dbReference type="InterPro" id="IPR042376">
    <property type="entry name" value="MED26"/>
</dbReference>
<dbReference type="PROSITE" id="PS51319">
    <property type="entry name" value="TFIIS_N"/>
    <property type="match status" value="1"/>
</dbReference>
<evidence type="ECO:0000256" key="1">
    <source>
        <dbReference type="PROSITE-ProRule" id="PRU00649"/>
    </source>
</evidence>
<keyword evidence="5" id="KW-1185">Reference proteome</keyword>
<organism evidence="4 5">
    <name type="scientific">Trichuris trichiura</name>
    <name type="common">Whipworm</name>
    <name type="synonym">Trichocephalus trichiurus</name>
    <dbReference type="NCBI Taxonomy" id="36087"/>
    <lineage>
        <taxon>Eukaryota</taxon>
        <taxon>Metazoa</taxon>
        <taxon>Ecdysozoa</taxon>
        <taxon>Nematoda</taxon>
        <taxon>Enoplea</taxon>
        <taxon>Dorylaimia</taxon>
        <taxon>Trichinellida</taxon>
        <taxon>Trichuridae</taxon>
        <taxon>Trichuris</taxon>
    </lineage>
</organism>
<dbReference type="SUPFAM" id="SSF47676">
    <property type="entry name" value="Conserved domain common to transcription factors TFIIS, elongin A, CRSP70"/>
    <property type="match status" value="1"/>
</dbReference>
<evidence type="ECO:0000259" key="3">
    <source>
        <dbReference type="PROSITE" id="PS51319"/>
    </source>
</evidence>
<feature type="compositionally biased region" description="Low complexity" evidence="2">
    <location>
        <begin position="435"/>
        <end position="457"/>
    </location>
</feature>
<evidence type="ECO:0000313" key="4">
    <source>
        <dbReference type="EMBL" id="CDW57305.1"/>
    </source>
</evidence>
<feature type="compositionally biased region" description="Low complexity" evidence="2">
    <location>
        <begin position="99"/>
        <end position="113"/>
    </location>
</feature>
<feature type="compositionally biased region" description="Polar residues" evidence="2">
    <location>
        <begin position="251"/>
        <end position="276"/>
    </location>
</feature>
<feature type="region of interest" description="Disordered" evidence="2">
    <location>
        <begin position="87"/>
        <end position="128"/>
    </location>
</feature>
<reference evidence="4" key="2">
    <citation type="submission" date="2014-03" db="EMBL/GenBank/DDBJ databases">
        <title>The whipworm genome and dual-species transcriptomics of an intimate host-pathogen interaction.</title>
        <authorList>
            <person name="Foth B.J."/>
            <person name="Tsai I.J."/>
            <person name="Reid A.J."/>
            <person name="Bancroft A.J."/>
            <person name="Nichol S."/>
            <person name="Tracey A."/>
            <person name="Holroyd N."/>
            <person name="Cotton J.A."/>
            <person name="Stanley E.J."/>
            <person name="Zarowiecki M."/>
            <person name="Liu J.Z."/>
            <person name="Huckvale T."/>
            <person name="Cooper P.J."/>
            <person name="Grencis R.K."/>
            <person name="Berriman M."/>
        </authorList>
    </citation>
    <scope>NUCLEOTIDE SEQUENCE [LARGE SCALE GENOMIC DNA]</scope>
</reference>
<feature type="domain" description="TFIIS N-terminal" evidence="3">
    <location>
        <begin position="8"/>
        <end position="87"/>
    </location>
</feature>
<accession>A0A077ZF96</accession>
<proteinExistence type="predicted"/>
<dbReference type="Proteomes" id="UP000030665">
    <property type="component" value="Unassembled WGS sequence"/>
</dbReference>
<dbReference type="GO" id="GO:0070847">
    <property type="term" value="C:core mediator complex"/>
    <property type="evidence" value="ECO:0007669"/>
    <property type="project" value="TreeGrafter"/>
</dbReference>
<dbReference type="STRING" id="36087.A0A077ZF96"/>
<keyword evidence="1" id="KW-0539">Nucleus</keyword>
<protein>
    <submittedName>
        <fullName evidence="4">Mediator of RNA polymerase II transcription</fullName>
    </submittedName>
</protein>
<comment type="subcellular location">
    <subcellularLocation>
        <location evidence="1">Nucleus</location>
    </subcellularLocation>
</comment>
<reference evidence="4" key="1">
    <citation type="submission" date="2014-01" db="EMBL/GenBank/DDBJ databases">
        <authorList>
            <person name="Aslett M."/>
        </authorList>
    </citation>
    <scope>NUCLEOTIDE SEQUENCE</scope>
</reference>